<evidence type="ECO:0000256" key="3">
    <source>
        <dbReference type="ARBA" id="ARBA00023315"/>
    </source>
</evidence>
<evidence type="ECO:0000256" key="2">
    <source>
        <dbReference type="ARBA" id="ARBA00022679"/>
    </source>
</evidence>
<dbReference type="InterPro" id="IPR050215">
    <property type="entry name" value="Thiolase-like_sf_Thiolase"/>
</dbReference>
<accession>A0A3N9X6G9</accession>
<dbReference type="NCBIfam" id="NF005890">
    <property type="entry name" value="PRK07851.1"/>
    <property type="match status" value="1"/>
</dbReference>
<feature type="active site" description="Proton acceptor" evidence="4">
    <location>
        <position position="375"/>
    </location>
</feature>
<comment type="caution">
    <text evidence="9">The sequence shown here is derived from an EMBL/GenBank/DDBJ whole genome shotgun (WGS) entry which is preliminary data.</text>
</comment>
<keyword evidence="3 5" id="KW-0012">Acyltransferase</keyword>
<evidence type="ECO:0000256" key="5">
    <source>
        <dbReference type="RuleBase" id="RU003557"/>
    </source>
</evidence>
<dbReference type="Pfam" id="PF02803">
    <property type="entry name" value="Thiolase_C"/>
    <property type="match status" value="1"/>
</dbReference>
<dbReference type="PROSITE" id="PS00737">
    <property type="entry name" value="THIOLASE_2"/>
    <property type="match status" value="1"/>
</dbReference>
<dbReference type="PANTHER" id="PTHR43853:SF21">
    <property type="entry name" value="STEROID 3-KETOACYL-COA THIOLASE"/>
    <property type="match status" value="1"/>
</dbReference>
<feature type="domain" description="Thiolase N-terminal" evidence="7">
    <location>
        <begin position="10"/>
        <end position="288"/>
    </location>
</feature>
<protein>
    <submittedName>
        <fullName evidence="9">Acetyl-CoA C-acetyltransferase</fullName>
    </submittedName>
</protein>
<evidence type="ECO:0000259" key="8">
    <source>
        <dbReference type="Pfam" id="PF02803"/>
    </source>
</evidence>
<dbReference type="EMBL" id="QGSY01000190">
    <property type="protein sequence ID" value="RQX08698.1"/>
    <property type="molecule type" value="Genomic_DNA"/>
</dbReference>
<evidence type="ECO:0000259" key="7">
    <source>
        <dbReference type="Pfam" id="PF00108"/>
    </source>
</evidence>
<dbReference type="GO" id="GO:0010124">
    <property type="term" value="P:phenylacetate catabolic process"/>
    <property type="evidence" value="ECO:0007669"/>
    <property type="project" value="TreeGrafter"/>
</dbReference>
<dbReference type="NCBIfam" id="TIGR01930">
    <property type="entry name" value="AcCoA-C-Actrans"/>
    <property type="match status" value="1"/>
</dbReference>
<dbReference type="PIRSF" id="PIRSF000429">
    <property type="entry name" value="Ac-CoA_Ac_transf"/>
    <property type="match status" value="1"/>
</dbReference>
<dbReference type="GO" id="GO:0005737">
    <property type="term" value="C:cytoplasm"/>
    <property type="evidence" value="ECO:0007669"/>
    <property type="project" value="UniProtKB-ARBA"/>
</dbReference>
<feature type="region of interest" description="Disordered" evidence="6">
    <location>
        <begin position="148"/>
        <end position="175"/>
    </location>
</feature>
<dbReference type="InterPro" id="IPR016039">
    <property type="entry name" value="Thiolase-like"/>
</dbReference>
<dbReference type="InterPro" id="IPR020616">
    <property type="entry name" value="Thiolase_N"/>
</dbReference>
<dbReference type="GO" id="GO:0006635">
    <property type="term" value="P:fatty acid beta-oxidation"/>
    <property type="evidence" value="ECO:0007669"/>
    <property type="project" value="TreeGrafter"/>
</dbReference>
<organism evidence="9 10">
    <name type="scientific">Micromonospora arida</name>
    <dbReference type="NCBI Taxonomy" id="2203715"/>
    <lineage>
        <taxon>Bacteria</taxon>
        <taxon>Bacillati</taxon>
        <taxon>Actinomycetota</taxon>
        <taxon>Actinomycetes</taxon>
        <taxon>Micromonosporales</taxon>
        <taxon>Micromonosporaceae</taxon>
        <taxon>Micromonospora</taxon>
    </lineage>
</organism>
<dbReference type="Pfam" id="PF00108">
    <property type="entry name" value="Thiolase_N"/>
    <property type="match status" value="1"/>
</dbReference>
<evidence type="ECO:0000313" key="9">
    <source>
        <dbReference type="EMBL" id="RQX08698.1"/>
    </source>
</evidence>
<sequence>MPIESSRDAVIVATARSPIGRAHKGSLRDVRSDDLAATIVQAALDKIPALDPTTIDDLYLGCGLPGGEQGFNMARVVSTLLGLDTVPGATLTRYCASSLQTTRMAMHAIRAGEGDVFVSAGVEMVSRYARGSSDGLPPEAQALVGGGWENPRFGPANERSKRRAQGGAEVWTDPREAGELPDIYLTMGQTAENLAQVYDVTRADMDEFGVRSQNLAEKAITDGFWAREITPVTTPDGTVVSTDDGPRAGVTLDAVAGLKPVFRPDGRITAGNCCPLNDGAAAVVVMSAQRAEELGLTPLARIVSTGVTALSPEIMGLGPVEASRQALRRAGMTIDDVDLVEINEAFAAQVIPSYRELGIPEEKLNVMGGAIAVGHPFGMTGARITGTLLNALEWHDKTIGLETMCVGGGQGMAMVLERLN</sequence>
<evidence type="ECO:0000313" key="10">
    <source>
        <dbReference type="Proteomes" id="UP000266889"/>
    </source>
</evidence>
<dbReference type="RefSeq" id="WP_124857756.1">
    <property type="nucleotide sequence ID" value="NZ_JBEXIG010000004.1"/>
</dbReference>
<feature type="active site" description="Proton acceptor" evidence="4">
    <location>
        <position position="405"/>
    </location>
</feature>
<dbReference type="PANTHER" id="PTHR43853">
    <property type="entry name" value="3-KETOACYL-COA THIOLASE, PEROXISOMAL"/>
    <property type="match status" value="1"/>
</dbReference>
<feature type="domain" description="Thiolase C-terminal" evidence="8">
    <location>
        <begin position="296"/>
        <end position="418"/>
    </location>
</feature>
<dbReference type="GO" id="GO:0003988">
    <property type="term" value="F:acetyl-CoA C-acyltransferase activity"/>
    <property type="evidence" value="ECO:0007669"/>
    <property type="project" value="TreeGrafter"/>
</dbReference>
<name>A0A3N9X6G9_9ACTN</name>
<dbReference type="Proteomes" id="UP000266889">
    <property type="component" value="Unassembled WGS sequence"/>
</dbReference>
<keyword evidence="2 5" id="KW-0808">Transferase</keyword>
<dbReference type="Gene3D" id="3.40.47.10">
    <property type="match status" value="1"/>
</dbReference>
<evidence type="ECO:0000256" key="6">
    <source>
        <dbReference type="SAM" id="MobiDB-lite"/>
    </source>
</evidence>
<evidence type="ECO:0000256" key="1">
    <source>
        <dbReference type="ARBA" id="ARBA00010982"/>
    </source>
</evidence>
<dbReference type="AlphaFoldDB" id="A0A3N9X6G9"/>
<dbReference type="SUPFAM" id="SSF53901">
    <property type="entry name" value="Thiolase-like"/>
    <property type="match status" value="2"/>
</dbReference>
<reference evidence="9 10" key="1">
    <citation type="submission" date="2018-05" db="EMBL/GenBank/DDBJ databases">
        <title>Micromonospora from Atacama Desert.</title>
        <authorList>
            <person name="Carro L."/>
            <person name="Goodfellow M."/>
            <person name="Klenk H.-P."/>
        </authorList>
    </citation>
    <scope>NUCLEOTIDE SEQUENCE [LARGE SCALE GENOMIC DNA]</scope>
    <source>
        <strain evidence="9 10">LB32</strain>
    </source>
</reference>
<dbReference type="CDD" id="cd00751">
    <property type="entry name" value="thiolase"/>
    <property type="match status" value="1"/>
</dbReference>
<dbReference type="InterPro" id="IPR002155">
    <property type="entry name" value="Thiolase"/>
</dbReference>
<dbReference type="InterPro" id="IPR020617">
    <property type="entry name" value="Thiolase_C"/>
</dbReference>
<feature type="active site" description="Acyl-thioester intermediate" evidence="4">
    <location>
        <position position="95"/>
    </location>
</feature>
<keyword evidence="10" id="KW-1185">Reference proteome</keyword>
<dbReference type="InterPro" id="IPR020613">
    <property type="entry name" value="Thiolase_CS"/>
</dbReference>
<gene>
    <name evidence="9" type="ORF">DLJ58_17530</name>
</gene>
<comment type="similarity">
    <text evidence="1 5">Belongs to the thiolase-like superfamily. Thiolase family.</text>
</comment>
<dbReference type="OrthoDB" id="9764638at2"/>
<evidence type="ECO:0000256" key="4">
    <source>
        <dbReference type="PIRSR" id="PIRSR000429-1"/>
    </source>
</evidence>
<dbReference type="FunFam" id="3.40.47.10:FF:000013">
    <property type="entry name" value="Acetyl-CoA acetyltransferase"/>
    <property type="match status" value="1"/>
</dbReference>
<proteinExistence type="inferred from homology"/>